<reference evidence="1 2" key="1">
    <citation type="journal article" date="2019" name="Int. J. Syst. Evol. Microbiol.">
        <title>Bifidobacterium jacchi sp. nov., isolated from the faeces of a baby common marmoset (Callithrix jacchus).</title>
        <authorList>
            <person name="Modesto M."/>
            <person name="Watanabe K."/>
            <person name="Arita M."/>
            <person name="Satti M."/>
            <person name="Oki K."/>
            <person name="Sciavilla P."/>
            <person name="Patavino C."/>
            <person name="Camma C."/>
            <person name="Michelini S."/>
            <person name="Sgorbati B."/>
            <person name="Mattarelli P."/>
        </authorList>
    </citation>
    <scope>NUCLEOTIDE SEQUENCE [LARGE SCALE GENOMIC DNA]</scope>
    <source>
        <strain evidence="1 2">MRM 9.3</strain>
    </source>
</reference>
<evidence type="ECO:0008006" key="3">
    <source>
        <dbReference type="Google" id="ProtNLM"/>
    </source>
</evidence>
<dbReference type="Gene3D" id="6.10.140.1630">
    <property type="match status" value="1"/>
</dbReference>
<gene>
    <name evidence="1" type="ORF">EHS19_01940</name>
</gene>
<dbReference type="RefSeq" id="WP_151916112.1">
    <property type="nucleotide sequence ID" value="NZ_RQSP01000003.1"/>
</dbReference>
<protein>
    <recommendedName>
        <fullName evidence="3">Head fiber protein</fullName>
    </recommendedName>
</protein>
<organism evidence="1 2">
    <name type="scientific">Bifidobacterium jacchi</name>
    <dbReference type="NCBI Taxonomy" id="2490545"/>
    <lineage>
        <taxon>Bacteria</taxon>
        <taxon>Bacillati</taxon>
        <taxon>Actinomycetota</taxon>
        <taxon>Actinomycetes</taxon>
        <taxon>Bifidobacteriales</taxon>
        <taxon>Bifidobacteriaceae</taxon>
        <taxon>Bifidobacterium</taxon>
    </lineage>
</organism>
<proteinExistence type="predicted"/>
<dbReference type="OrthoDB" id="3235157at2"/>
<name>A0A5N5RM85_9BIFI</name>
<evidence type="ECO:0000313" key="1">
    <source>
        <dbReference type="EMBL" id="KAB5608407.1"/>
    </source>
</evidence>
<dbReference type="Proteomes" id="UP000326336">
    <property type="component" value="Unassembled WGS sequence"/>
</dbReference>
<evidence type="ECO:0000313" key="2">
    <source>
        <dbReference type="Proteomes" id="UP000326336"/>
    </source>
</evidence>
<accession>A0A5N5RM85</accession>
<keyword evidence="2" id="KW-1185">Reference proteome</keyword>
<comment type="caution">
    <text evidence="1">The sequence shown here is derived from an EMBL/GenBank/DDBJ whole genome shotgun (WGS) entry which is preliminary data.</text>
</comment>
<sequence length="96" mass="9487">MAIKIMPLPAAQADEFIAPYDGILSAVFVDSDGNPIDITGGVKKGAAVDAMGVADPAAAAAAPTKAEYDALLAYAKGLKVTLNALIASLKASGAIG</sequence>
<dbReference type="EMBL" id="RQSP01000003">
    <property type="protein sequence ID" value="KAB5608407.1"/>
    <property type="molecule type" value="Genomic_DNA"/>
</dbReference>
<dbReference type="AlphaFoldDB" id="A0A5N5RM85"/>